<comment type="subcellular location">
    <subcellularLocation>
        <location evidence="10">Nucleus</location>
    </subcellularLocation>
</comment>
<dbReference type="InterPro" id="IPR001628">
    <property type="entry name" value="Znf_hrmn_rcpt"/>
</dbReference>
<evidence type="ECO:0000256" key="8">
    <source>
        <dbReference type="ARBA" id="ARBA00023170"/>
    </source>
</evidence>
<gene>
    <name evidence="13 15" type="primary">nhr-36</name>
    <name evidence="13" type="ORF">CELE_F07C3.10</name>
    <name evidence="15" type="ORF">F07C3.10</name>
</gene>
<protein>
    <submittedName>
        <fullName evidence="13">Nuclear hormone receptor E75</fullName>
    </submittedName>
</protein>
<accession>Q19155</accession>
<evidence type="ECO:0000256" key="1">
    <source>
        <dbReference type="ARBA" id="ARBA00005993"/>
    </source>
</evidence>
<dbReference type="SMR" id="Q19155"/>
<dbReference type="GO" id="GO:0000978">
    <property type="term" value="F:RNA polymerase II cis-regulatory region sequence-specific DNA binding"/>
    <property type="evidence" value="ECO:0000318"/>
    <property type="project" value="GO_Central"/>
</dbReference>
<dbReference type="SMART" id="SM00399">
    <property type="entry name" value="ZnF_C4"/>
    <property type="match status" value="1"/>
</dbReference>
<organism evidence="13 14">
    <name type="scientific">Caenorhabditis elegans</name>
    <dbReference type="NCBI Taxonomy" id="6239"/>
    <lineage>
        <taxon>Eukaryota</taxon>
        <taxon>Metazoa</taxon>
        <taxon>Ecdysozoa</taxon>
        <taxon>Nematoda</taxon>
        <taxon>Chromadorea</taxon>
        <taxon>Rhabditida</taxon>
        <taxon>Rhabditina</taxon>
        <taxon>Rhabditomorpha</taxon>
        <taxon>Rhabditoidea</taxon>
        <taxon>Rhabditidae</taxon>
        <taxon>Peloderinae</taxon>
        <taxon>Caenorhabditis</taxon>
    </lineage>
</organism>
<evidence type="ECO:0000256" key="6">
    <source>
        <dbReference type="ARBA" id="ARBA00023125"/>
    </source>
</evidence>
<dbReference type="InterPro" id="IPR013088">
    <property type="entry name" value="Znf_NHR/GATA"/>
</dbReference>
<evidence type="ECO:0000313" key="14">
    <source>
        <dbReference type="Proteomes" id="UP000001940"/>
    </source>
</evidence>
<dbReference type="Gene3D" id="1.10.565.10">
    <property type="entry name" value="Retinoid X Receptor"/>
    <property type="match status" value="1"/>
</dbReference>
<dbReference type="HOGENOM" id="CLU_007368_3_1_1"/>
<evidence type="ECO:0000259" key="11">
    <source>
        <dbReference type="PROSITE" id="PS51030"/>
    </source>
</evidence>
<dbReference type="STRING" id="6239.F07C3.10.1"/>
<dbReference type="InterPro" id="IPR035500">
    <property type="entry name" value="NHR-like_dom_sf"/>
</dbReference>
<keyword evidence="3 10" id="KW-0863">Zinc-finger</keyword>
<dbReference type="GO" id="GO:0008270">
    <property type="term" value="F:zinc ion binding"/>
    <property type="evidence" value="ECO:0007669"/>
    <property type="project" value="UniProtKB-KW"/>
</dbReference>
<dbReference type="Gene3D" id="3.30.50.10">
    <property type="entry name" value="Erythroid Transcription Factor GATA-1, subunit A"/>
    <property type="match status" value="1"/>
</dbReference>
<dbReference type="AlphaFoldDB" id="Q19155"/>
<dbReference type="FunCoup" id="Q19155">
    <property type="interactions" value="134"/>
</dbReference>
<evidence type="ECO:0000259" key="12">
    <source>
        <dbReference type="PROSITE" id="PS51843"/>
    </source>
</evidence>
<dbReference type="Proteomes" id="UP000001940">
    <property type="component" value="Chromosome V"/>
</dbReference>
<reference evidence="13 14" key="1">
    <citation type="journal article" date="1998" name="Science">
        <title>Genome sequence of the nematode C. elegans: a platform for investigating biology.</title>
        <authorList>
            <consortium name="The C. elegans sequencing consortium"/>
            <person name="Sulson J.E."/>
            <person name="Waterston R."/>
        </authorList>
    </citation>
    <scope>NUCLEOTIDE SEQUENCE [LARGE SCALE GENOMIC DNA]</scope>
    <source>
        <strain evidence="13 14">Bristol N2</strain>
    </source>
</reference>
<dbReference type="SUPFAM" id="SSF57716">
    <property type="entry name" value="Glucocorticoid receptor-like (DNA-binding domain)"/>
    <property type="match status" value="1"/>
</dbReference>
<keyword evidence="9 10" id="KW-0539">Nucleus</keyword>
<keyword evidence="5 10" id="KW-0805">Transcription regulation</keyword>
<keyword evidence="14" id="KW-1185">Reference proteome</keyword>
<dbReference type="eggNOG" id="ENOG502TH7P">
    <property type="taxonomic scope" value="Eukaryota"/>
</dbReference>
<dbReference type="AGR" id="WB:WBGene00017198"/>
<dbReference type="OrthoDB" id="5837785at2759"/>
<dbReference type="GO" id="GO:0030154">
    <property type="term" value="P:cell differentiation"/>
    <property type="evidence" value="ECO:0000318"/>
    <property type="project" value="GO_Central"/>
</dbReference>
<comment type="similarity">
    <text evidence="1 10">Belongs to the nuclear hormone receptor family.</text>
</comment>
<evidence type="ECO:0000256" key="4">
    <source>
        <dbReference type="ARBA" id="ARBA00022833"/>
    </source>
</evidence>
<dbReference type="FunFam" id="1.10.565.10:FF:000110">
    <property type="entry name" value="Nuclear Hormone Receptor family"/>
    <property type="match status" value="1"/>
</dbReference>
<dbReference type="PROSITE" id="PS51843">
    <property type="entry name" value="NR_LBD"/>
    <property type="match status" value="1"/>
</dbReference>
<sequence length="435" mass="49333">MSLSEGEDDPCSSSSIYDMSLYGNFAEKSEMSNEMCRVCGKNSAGKHYSVPACHGCKSFFRRAIIHKTAYPECKYDKMCFSKISRITRPRKCRYCRLQKCYEVGMVAIVAMHRKHDDSPLRSSDSELPDLPLPSPIATRENYVSGIIDKLHSLDIQTDKFRKSAYNPLFIPNLEGILASPGKLALADKYGAMPGWPLTQESFNEQQILMNQVNGDVLTDSSSSFVLPTADTPGINTKDWLGFDMLTAIEYAKTFPFFQQLESNDKILLTKATTFMNLALTSNYSSFLSKMAVLQMPDGICISGPVGQGEHEIRSFERRLSLRIMAPLIRNLFDRTEYVLLKAIILCNHAVTDLSCAAQNILTRERHNFTGALLLYCLSRHGSHAGPARYYSIINMIDVLEHYQRDFRDFMLLLDISLPTRFAKHRKFLQREILNM</sequence>
<dbReference type="PANTHER" id="PTHR45886">
    <property type="entry name" value="NUCLEAR HORMONE RECEPTOR FAMILY-RELATED-RELATED"/>
    <property type="match status" value="1"/>
</dbReference>
<dbReference type="InterPro" id="IPR000536">
    <property type="entry name" value="Nucl_hrmn_rcpt_lig-bd"/>
</dbReference>
<dbReference type="EMBL" id="BX284605">
    <property type="protein sequence ID" value="CCD68937.2"/>
    <property type="molecule type" value="Genomic_DNA"/>
</dbReference>
<dbReference type="RefSeq" id="NP_001294717.2">
    <property type="nucleotide sequence ID" value="NM_001307788.5"/>
</dbReference>
<keyword evidence="6 10" id="KW-0238">DNA-binding</keyword>
<dbReference type="Reactome" id="R-CEL-5362517">
    <property type="pathway name" value="Signaling by Retinoic Acid"/>
</dbReference>
<dbReference type="PaxDb" id="6239-F07C3.10"/>
<evidence type="ECO:0000256" key="9">
    <source>
        <dbReference type="ARBA" id="ARBA00023242"/>
    </source>
</evidence>
<dbReference type="GO" id="GO:0006357">
    <property type="term" value="P:regulation of transcription by RNA polymerase II"/>
    <property type="evidence" value="ECO:0000318"/>
    <property type="project" value="GO_Central"/>
</dbReference>
<evidence type="ECO:0000256" key="2">
    <source>
        <dbReference type="ARBA" id="ARBA00022723"/>
    </source>
</evidence>
<dbReference type="WormBase" id="F07C3.10">
    <property type="protein sequence ID" value="CE52065"/>
    <property type="gene ID" value="WBGene00017198"/>
    <property type="gene designation" value="nhr-36"/>
</dbReference>
<dbReference type="SMART" id="SM00430">
    <property type="entry name" value="HOLI"/>
    <property type="match status" value="1"/>
</dbReference>
<dbReference type="InParanoid" id="Q19155"/>
<dbReference type="CDD" id="cd06916">
    <property type="entry name" value="NR_DBD_like"/>
    <property type="match status" value="1"/>
</dbReference>
<dbReference type="PROSITE" id="PS51030">
    <property type="entry name" value="NUCLEAR_REC_DBD_2"/>
    <property type="match status" value="1"/>
</dbReference>
<evidence type="ECO:0000256" key="5">
    <source>
        <dbReference type="ARBA" id="ARBA00023015"/>
    </source>
</evidence>
<evidence type="ECO:0000256" key="7">
    <source>
        <dbReference type="ARBA" id="ARBA00023163"/>
    </source>
</evidence>
<dbReference type="CTD" id="24104398"/>
<dbReference type="Pfam" id="PF00105">
    <property type="entry name" value="zf-C4"/>
    <property type="match status" value="1"/>
</dbReference>
<dbReference type="UCSC" id="F07C3.10">
    <property type="organism name" value="c. elegans"/>
</dbReference>
<dbReference type="PIR" id="T28822">
    <property type="entry name" value="T28822"/>
</dbReference>
<keyword evidence="8 10" id="KW-0675">Receptor</keyword>
<evidence type="ECO:0000256" key="3">
    <source>
        <dbReference type="ARBA" id="ARBA00022771"/>
    </source>
</evidence>
<evidence type="ECO:0000313" key="15">
    <source>
        <dbReference type="WormBase" id="F07C3.10"/>
    </source>
</evidence>
<evidence type="ECO:0000313" key="13">
    <source>
        <dbReference type="EMBL" id="CCD68937.2"/>
    </source>
</evidence>
<dbReference type="GeneID" id="24104398"/>
<dbReference type="PhylomeDB" id="Q19155"/>
<name>Q19155_CAEEL</name>
<keyword evidence="4 10" id="KW-0862">Zinc</keyword>
<dbReference type="PANTHER" id="PTHR45886:SF18">
    <property type="entry name" value="NR LBD DOMAIN-CONTAINING PROTEIN-RELATED"/>
    <property type="match status" value="1"/>
</dbReference>
<dbReference type="PROSITE" id="PS00031">
    <property type="entry name" value="NUCLEAR_REC_DBD_1"/>
    <property type="match status" value="1"/>
</dbReference>
<dbReference type="PRINTS" id="PR00047">
    <property type="entry name" value="STROIDFINGER"/>
</dbReference>
<dbReference type="Reactome" id="R-CEL-383280">
    <property type="pathway name" value="Nuclear Receptor transcription pathway"/>
</dbReference>
<dbReference type="SUPFAM" id="SSF48508">
    <property type="entry name" value="Nuclear receptor ligand-binding domain"/>
    <property type="match status" value="1"/>
</dbReference>
<feature type="domain" description="Nuclear receptor" evidence="11">
    <location>
        <begin position="33"/>
        <end position="112"/>
    </location>
</feature>
<dbReference type="Bgee" id="WBGene00017198">
    <property type="expression patterns" value="Expressed in adult organism and 3 other cell types or tissues"/>
</dbReference>
<dbReference type="KEGG" id="cel:CELE_F07C3.10"/>
<proteinExistence type="inferred from homology"/>
<dbReference type="Pfam" id="PF00104">
    <property type="entry name" value="Hormone_recep"/>
    <property type="match status" value="1"/>
</dbReference>
<dbReference type="GO" id="GO:0005634">
    <property type="term" value="C:nucleus"/>
    <property type="evidence" value="ECO:0007669"/>
    <property type="project" value="UniProtKB-SubCell"/>
</dbReference>
<keyword evidence="7 10" id="KW-0804">Transcription</keyword>
<evidence type="ECO:0000256" key="10">
    <source>
        <dbReference type="RuleBase" id="RU004334"/>
    </source>
</evidence>
<feature type="domain" description="NR LBD" evidence="12">
    <location>
        <begin position="203"/>
        <end position="432"/>
    </location>
</feature>
<keyword evidence="2 10" id="KW-0479">Metal-binding</keyword>
<dbReference type="GO" id="GO:0004879">
    <property type="term" value="F:nuclear receptor activity"/>
    <property type="evidence" value="ECO:0000318"/>
    <property type="project" value="GO_Central"/>
</dbReference>